<accession>A0A4P9XW95</accession>
<proteinExistence type="predicted"/>
<gene>
    <name evidence="1" type="ORF">THASP1DRAFT_21745</name>
</gene>
<sequence>MHRSIPPEVIERIARNIDDEKSACDFAKTCRSIHAAVTGDQWQWQQRYKRCFPLGSERELGWLRMRLRAHAFMRATPPDDCHHRAGPVDYSTLASCSNWFDIFCRRAMIGIRWRQAQFLVHPPTKPTKHLKPDGVRVQSLAARHYGSKRSMAIFSQYLTAVDQPPVWIEERVGWSDLPTGFISSIMCSDSHIAIGFSCLDGLILNVWNLDSLSSPPCRIYGNSHADAQLYGKWMCTTWENTLNVHDLDGDMLYECTLDAPAHRTIMQCMTSSSIHLFILTETHVGSHTTIAWCLYKCTAADDTRIHAVRRGSLKIAPVTDNYQLMAARIDDASVLIYRTTYLTDLNDADSDLPTVVLLNTIEPSIADGILWSACFPVCGCHPLLHHRLLAIFHRGMYGEHTYSLLDLANGRVVRRVTSDELGAWYSVNGSEKWAGLSMHSGGLARADIRGGFYMVDLREPGRTYAWHNTWFKERFWVVGITVDSALMSGNKAHCIMDYSYSCATANARLDGQPSQQTSLLARFARFIKLKGVAL</sequence>
<evidence type="ECO:0000313" key="1">
    <source>
        <dbReference type="EMBL" id="RKP10586.1"/>
    </source>
</evidence>
<protein>
    <recommendedName>
        <fullName evidence="3">F-box domain-containing protein</fullName>
    </recommendedName>
</protein>
<dbReference type="EMBL" id="KZ992446">
    <property type="protein sequence ID" value="RKP10586.1"/>
    <property type="molecule type" value="Genomic_DNA"/>
</dbReference>
<dbReference type="Proteomes" id="UP000271241">
    <property type="component" value="Unassembled WGS sequence"/>
</dbReference>
<reference evidence="2" key="1">
    <citation type="journal article" date="2018" name="Nat. Microbiol.">
        <title>Leveraging single-cell genomics to expand the fungal tree of life.</title>
        <authorList>
            <person name="Ahrendt S.R."/>
            <person name="Quandt C.A."/>
            <person name="Ciobanu D."/>
            <person name="Clum A."/>
            <person name="Salamov A."/>
            <person name="Andreopoulos B."/>
            <person name="Cheng J.F."/>
            <person name="Woyke T."/>
            <person name="Pelin A."/>
            <person name="Henrissat B."/>
            <person name="Reynolds N.K."/>
            <person name="Benny G.L."/>
            <person name="Smith M.E."/>
            <person name="James T.Y."/>
            <person name="Grigoriev I.V."/>
        </authorList>
    </citation>
    <scope>NUCLEOTIDE SEQUENCE [LARGE SCALE GENOMIC DNA]</scope>
    <source>
        <strain evidence="2">RSA 1356</strain>
    </source>
</reference>
<name>A0A4P9XW95_9FUNG</name>
<dbReference type="AlphaFoldDB" id="A0A4P9XW95"/>
<organism evidence="1 2">
    <name type="scientific">Thamnocephalis sphaerospora</name>
    <dbReference type="NCBI Taxonomy" id="78915"/>
    <lineage>
        <taxon>Eukaryota</taxon>
        <taxon>Fungi</taxon>
        <taxon>Fungi incertae sedis</taxon>
        <taxon>Zoopagomycota</taxon>
        <taxon>Zoopagomycotina</taxon>
        <taxon>Zoopagomycetes</taxon>
        <taxon>Zoopagales</taxon>
        <taxon>Sigmoideomycetaceae</taxon>
        <taxon>Thamnocephalis</taxon>
    </lineage>
</organism>
<evidence type="ECO:0008006" key="3">
    <source>
        <dbReference type="Google" id="ProtNLM"/>
    </source>
</evidence>
<keyword evidence="2" id="KW-1185">Reference proteome</keyword>
<evidence type="ECO:0000313" key="2">
    <source>
        <dbReference type="Proteomes" id="UP000271241"/>
    </source>
</evidence>